<evidence type="ECO:0000256" key="7">
    <source>
        <dbReference type="ARBA" id="ARBA00023136"/>
    </source>
</evidence>
<keyword evidence="3" id="KW-0813">Transport</keyword>
<dbReference type="GeneID" id="49394152"/>
<dbReference type="GO" id="GO:0022857">
    <property type="term" value="F:transmembrane transporter activity"/>
    <property type="evidence" value="ECO:0007669"/>
    <property type="project" value="InterPro"/>
</dbReference>
<feature type="transmembrane region" description="Helical" evidence="8">
    <location>
        <begin position="229"/>
        <end position="248"/>
    </location>
</feature>
<evidence type="ECO:0000256" key="6">
    <source>
        <dbReference type="ARBA" id="ARBA00022989"/>
    </source>
</evidence>
<evidence type="ECO:0000313" key="11">
    <source>
        <dbReference type="Proteomes" id="UP000051020"/>
    </source>
</evidence>
<dbReference type="PROSITE" id="PS50850">
    <property type="entry name" value="MFS"/>
    <property type="match status" value="1"/>
</dbReference>
<dbReference type="Gene3D" id="1.20.1250.20">
    <property type="entry name" value="MFS general substrate transporter like domains"/>
    <property type="match status" value="1"/>
</dbReference>
<gene>
    <name evidence="10" type="ORF">FD24_GL001391</name>
</gene>
<dbReference type="PANTHER" id="PTHR42718">
    <property type="entry name" value="MAJOR FACILITATOR SUPERFAMILY MULTIDRUG TRANSPORTER MFSC"/>
    <property type="match status" value="1"/>
</dbReference>
<comment type="subcellular location">
    <subcellularLocation>
        <location evidence="1">Cell membrane</location>
        <topology evidence="1">Multi-pass membrane protein</topology>
    </subcellularLocation>
</comment>
<dbReference type="NCBIfam" id="TIGR00711">
    <property type="entry name" value="efflux_EmrB"/>
    <property type="match status" value="1"/>
</dbReference>
<evidence type="ECO:0000313" key="10">
    <source>
        <dbReference type="EMBL" id="KRK26595.1"/>
    </source>
</evidence>
<evidence type="ECO:0000256" key="1">
    <source>
        <dbReference type="ARBA" id="ARBA00004651"/>
    </source>
</evidence>
<sequence length="466" mass="49702">MSKRVDLKLILAIIAAGLLSFCGVIVETAMNITFPKLMRTFAINTATVQWMTTAYLLIVATIVPISAFLKRRFKTKTLFVTANLLFIAGLVVDAVATNFPLLVIGRIIQGCGTGIALPLMFNIIIDWAPANQKGTLMGIGTLITAIAPALGPTFGGIIVNSMDWHWIFIFLIPVLIVSLILGIYAIRQAEPTTKARFDVLGWLMIVLLFVGFTIGFSKLSTVTTQPWSFVAWLIVGLVGLVGFIMRTQHTDQPLISLKIFQSSSYDGHLLAYFLVQICALGLAFILPNYIQLVNGQSALLAGLFVLPGAAIGAIFAPLGGQILDHFGAAKPVLTGSTILVIAMALFAILGMRLTGGLILGIYIILMVGIGLTMGNTMTSGLQQLELSQQADGNAVFNTMQQFAGAIGTSVVSAVITLVQAQATGTTAHRTALGSTMALGILFVLVLIELVVISRAMKARQHPATQN</sequence>
<evidence type="ECO:0000256" key="4">
    <source>
        <dbReference type="ARBA" id="ARBA00022475"/>
    </source>
</evidence>
<dbReference type="Gene3D" id="1.20.1720.10">
    <property type="entry name" value="Multidrug resistance protein D"/>
    <property type="match status" value="1"/>
</dbReference>
<feature type="transmembrane region" description="Helical" evidence="8">
    <location>
        <begin position="199"/>
        <end position="217"/>
    </location>
</feature>
<dbReference type="InterPro" id="IPR020846">
    <property type="entry name" value="MFS_dom"/>
</dbReference>
<feature type="transmembrane region" description="Helical" evidence="8">
    <location>
        <begin position="357"/>
        <end position="381"/>
    </location>
</feature>
<organism evidence="10 11">
    <name type="scientific">Lactiplantibacillus pentosus DSM 20314</name>
    <dbReference type="NCBI Taxonomy" id="1423791"/>
    <lineage>
        <taxon>Bacteria</taxon>
        <taxon>Bacillati</taxon>
        <taxon>Bacillota</taxon>
        <taxon>Bacilli</taxon>
        <taxon>Lactobacillales</taxon>
        <taxon>Lactobacillaceae</taxon>
        <taxon>Lactiplantibacillus</taxon>
    </lineage>
</organism>
<evidence type="ECO:0000259" key="9">
    <source>
        <dbReference type="PROSITE" id="PS50850"/>
    </source>
</evidence>
<feature type="transmembrane region" description="Helical" evidence="8">
    <location>
        <begin position="164"/>
        <end position="187"/>
    </location>
</feature>
<comment type="caution">
    <text evidence="10">The sequence shown here is derived from an EMBL/GenBank/DDBJ whole genome shotgun (WGS) entry which is preliminary data.</text>
</comment>
<dbReference type="InterPro" id="IPR036259">
    <property type="entry name" value="MFS_trans_sf"/>
</dbReference>
<feature type="transmembrane region" description="Helical" evidence="8">
    <location>
        <begin position="402"/>
        <end position="420"/>
    </location>
</feature>
<keyword evidence="4" id="KW-1003">Cell membrane</keyword>
<dbReference type="AlphaFoldDB" id="A0A837RDF6"/>
<reference evidence="10 11" key="1">
    <citation type="journal article" date="2015" name="Genome Announc.">
        <title>Expanding the biotechnology potential of lactobacilli through comparative genomics of 213 strains and associated genera.</title>
        <authorList>
            <person name="Sun Z."/>
            <person name="Harris H.M."/>
            <person name="McCann A."/>
            <person name="Guo C."/>
            <person name="Argimon S."/>
            <person name="Zhang W."/>
            <person name="Yang X."/>
            <person name="Jeffery I.B."/>
            <person name="Cooney J.C."/>
            <person name="Kagawa T.F."/>
            <person name="Liu W."/>
            <person name="Song Y."/>
            <person name="Salvetti E."/>
            <person name="Wrobel A."/>
            <person name="Rasinkangas P."/>
            <person name="Parkhill J."/>
            <person name="Rea M.C."/>
            <person name="O'Sullivan O."/>
            <person name="Ritari J."/>
            <person name="Douillard F.P."/>
            <person name="Paul Ross R."/>
            <person name="Yang R."/>
            <person name="Briner A.E."/>
            <person name="Felis G.E."/>
            <person name="de Vos W.M."/>
            <person name="Barrangou R."/>
            <person name="Klaenhammer T.R."/>
            <person name="Caufield P.W."/>
            <person name="Cui Y."/>
            <person name="Zhang H."/>
            <person name="O'Toole P.W."/>
        </authorList>
    </citation>
    <scope>NUCLEOTIDE SEQUENCE [LARGE SCALE GENOMIC DNA]</scope>
    <source>
        <strain evidence="10 11">DSM 20314</strain>
    </source>
</reference>
<feature type="transmembrane region" description="Helical" evidence="8">
    <location>
        <begin position="332"/>
        <end position="351"/>
    </location>
</feature>
<dbReference type="InterPro" id="IPR004638">
    <property type="entry name" value="EmrB-like"/>
</dbReference>
<feature type="transmembrane region" description="Helical" evidence="8">
    <location>
        <begin position="9"/>
        <end position="30"/>
    </location>
</feature>
<dbReference type="RefSeq" id="WP_050338553.1">
    <property type="nucleotide sequence ID" value="NZ_AZCU01000002.1"/>
</dbReference>
<feature type="transmembrane region" description="Helical" evidence="8">
    <location>
        <begin position="136"/>
        <end position="158"/>
    </location>
</feature>
<proteinExistence type="inferred from homology"/>
<feature type="transmembrane region" description="Helical" evidence="8">
    <location>
        <begin position="269"/>
        <end position="286"/>
    </location>
</feature>
<feature type="transmembrane region" description="Helical" evidence="8">
    <location>
        <begin position="432"/>
        <end position="452"/>
    </location>
</feature>
<feature type="transmembrane region" description="Helical" evidence="8">
    <location>
        <begin position="103"/>
        <end position="124"/>
    </location>
</feature>
<dbReference type="EMBL" id="AZCU01000002">
    <property type="protein sequence ID" value="KRK26595.1"/>
    <property type="molecule type" value="Genomic_DNA"/>
</dbReference>
<protein>
    <submittedName>
        <fullName evidence="10">Transport protein</fullName>
    </submittedName>
</protein>
<dbReference type="Proteomes" id="UP000051020">
    <property type="component" value="Unassembled WGS sequence"/>
</dbReference>
<feature type="transmembrane region" description="Helical" evidence="8">
    <location>
        <begin position="78"/>
        <end position="97"/>
    </location>
</feature>
<keyword evidence="7 8" id="KW-0472">Membrane</keyword>
<feature type="domain" description="Major facilitator superfamily (MFS) profile" evidence="9">
    <location>
        <begin position="9"/>
        <end position="451"/>
    </location>
</feature>
<accession>A0A837RDF6</accession>
<name>A0A837RDF6_LACPE</name>
<dbReference type="Pfam" id="PF07690">
    <property type="entry name" value="MFS_1"/>
    <property type="match status" value="1"/>
</dbReference>
<feature type="transmembrane region" description="Helical" evidence="8">
    <location>
        <begin position="298"/>
        <end position="320"/>
    </location>
</feature>
<dbReference type="PANTHER" id="PTHR42718:SF9">
    <property type="entry name" value="MAJOR FACILITATOR SUPERFAMILY MULTIDRUG TRANSPORTER MFSC"/>
    <property type="match status" value="1"/>
</dbReference>
<dbReference type="PRINTS" id="PR01036">
    <property type="entry name" value="TCRTETB"/>
</dbReference>
<comment type="similarity">
    <text evidence="2">Belongs to the major facilitator superfamily. EmrB family.</text>
</comment>
<keyword evidence="5 8" id="KW-0812">Transmembrane</keyword>
<dbReference type="InterPro" id="IPR011701">
    <property type="entry name" value="MFS"/>
</dbReference>
<evidence type="ECO:0000256" key="2">
    <source>
        <dbReference type="ARBA" id="ARBA00008537"/>
    </source>
</evidence>
<evidence type="ECO:0000256" key="8">
    <source>
        <dbReference type="SAM" id="Phobius"/>
    </source>
</evidence>
<feature type="transmembrane region" description="Helical" evidence="8">
    <location>
        <begin position="50"/>
        <end position="69"/>
    </location>
</feature>
<evidence type="ECO:0000256" key="3">
    <source>
        <dbReference type="ARBA" id="ARBA00022448"/>
    </source>
</evidence>
<evidence type="ECO:0000256" key="5">
    <source>
        <dbReference type="ARBA" id="ARBA00022692"/>
    </source>
</evidence>
<dbReference type="SUPFAM" id="SSF103473">
    <property type="entry name" value="MFS general substrate transporter"/>
    <property type="match status" value="1"/>
</dbReference>
<dbReference type="GO" id="GO:0005886">
    <property type="term" value="C:plasma membrane"/>
    <property type="evidence" value="ECO:0007669"/>
    <property type="project" value="UniProtKB-SubCell"/>
</dbReference>
<keyword evidence="6 8" id="KW-1133">Transmembrane helix</keyword>